<evidence type="ECO:0000259" key="1">
    <source>
        <dbReference type="Pfam" id="PF01738"/>
    </source>
</evidence>
<dbReference type="InterPro" id="IPR029058">
    <property type="entry name" value="AB_hydrolase_fold"/>
</dbReference>
<dbReference type="InterPro" id="IPR002925">
    <property type="entry name" value="Dienelactn_hydro"/>
</dbReference>
<dbReference type="PANTHER" id="PTHR47668">
    <property type="entry name" value="DIENELACTONE HYDROLASE FAMILY PROTEIN (AFU_ORTHOLOGUE AFUA_6G01940)"/>
    <property type="match status" value="1"/>
</dbReference>
<dbReference type="EMBL" id="NAJO01000015">
    <property type="protein sequence ID" value="OQO07029.1"/>
    <property type="molecule type" value="Genomic_DNA"/>
</dbReference>
<dbReference type="AlphaFoldDB" id="A0A1V8T6T0"/>
<dbReference type="SUPFAM" id="SSF53474">
    <property type="entry name" value="alpha/beta-Hydrolases"/>
    <property type="match status" value="1"/>
</dbReference>
<gene>
    <name evidence="2" type="ORF">B0A48_07595</name>
</gene>
<name>A0A1V8T6T0_9PEZI</name>
<dbReference type="OrthoDB" id="2147163at2759"/>
<reference evidence="3" key="1">
    <citation type="submission" date="2017-03" db="EMBL/GenBank/DDBJ databases">
        <title>Genomes of endolithic fungi from Antarctica.</title>
        <authorList>
            <person name="Coleine C."/>
            <person name="Masonjones S."/>
            <person name="Stajich J.E."/>
        </authorList>
    </citation>
    <scope>NUCLEOTIDE SEQUENCE [LARGE SCALE GENOMIC DNA]</scope>
    <source>
        <strain evidence="3">CCFEE 5527</strain>
    </source>
</reference>
<dbReference type="STRING" id="1507870.A0A1V8T6T0"/>
<accession>A0A1V8T6T0</accession>
<comment type="caution">
    <text evidence="2">The sequence shown here is derived from an EMBL/GenBank/DDBJ whole genome shotgun (WGS) entry which is preliminary data.</text>
</comment>
<evidence type="ECO:0000313" key="3">
    <source>
        <dbReference type="Proteomes" id="UP000192596"/>
    </source>
</evidence>
<dbReference type="Proteomes" id="UP000192596">
    <property type="component" value="Unassembled WGS sequence"/>
</dbReference>
<dbReference type="Pfam" id="PF01738">
    <property type="entry name" value="DLH"/>
    <property type="match status" value="1"/>
</dbReference>
<dbReference type="PANTHER" id="PTHR47668:SF1">
    <property type="entry name" value="DIENELACTONE HYDROLASE DOMAIN-CONTAINING PROTEIN-RELATED"/>
    <property type="match status" value="1"/>
</dbReference>
<dbReference type="GO" id="GO:0016787">
    <property type="term" value="F:hydrolase activity"/>
    <property type="evidence" value="ECO:0007669"/>
    <property type="project" value="InterPro"/>
</dbReference>
<feature type="domain" description="Dienelactone hydrolase" evidence="1">
    <location>
        <begin position="32"/>
        <end position="249"/>
    </location>
</feature>
<organism evidence="2 3">
    <name type="scientific">Cryoendolithus antarcticus</name>
    <dbReference type="NCBI Taxonomy" id="1507870"/>
    <lineage>
        <taxon>Eukaryota</taxon>
        <taxon>Fungi</taxon>
        <taxon>Dikarya</taxon>
        <taxon>Ascomycota</taxon>
        <taxon>Pezizomycotina</taxon>
        <taxon>Dothideomycetes</taxon>
        <taxon>Dothideomycetidae</taxon>
        <taxon>Cladosporiales</taxon>
        <taxon>Cladosporiaceae</taxon>
        <taxon>Cryoendolithus</taxon>
    </lineage>
</organism>
<keyword evidence="3" id="KW-1185">Reference proteome</keyword>
<protein>
    <recommendedName>
        <fullName evidence="1">Dienelactone hydrolase domain-containing protein</fullName>
    </recommendedName>
</protein>
<dbReference type="InParanoid" id="A0A1V8T6T0"/>
<dbReference type="Gene3D" id="3.40.50.1820">
    <property type="entry name" value="alpha/beta hydrolase"/>
    <property type="match status" value="1"/>
</dbReference>
<proteinExistence type="predicted"/>
<evidence type="ECO:0000313" key="2">
    <source>
        <dbReference type="EMBL" id="OQO07029.1"/>
    </source>
</evidence>
<sequence>MASTQSKACCTVPPVVSEGYKEKGEWITINGMKTYATGPKDAKSALLVIYDIFGFFPQTIQGADILAHSDKEHQYAVFMPDFFDGKPVPIEWYPPDTEEKGKKLGEFFSTSAAPPKTLERIPKVLKEIEGQRSSIKEWGVVGYCWGGKIVNLSSQEGTLFKAAAACHPAMVDANDAPGVTIPYAMLPSKDEPKEDIEKWQKGIKTKNIVQWWPNQIHGFMAARGDLKDQAVKKDYEKAYQLLLEFFHEHM</sequence>